<keyword evidence="6 7" id="KW-0472">Membrane</keyword>
<dbReference type="EMBL" id="AP012057">
    <property type="protein sequence ID" value="BAN01743.1"/>
    <property type="molecule type" value="Genomic_DNA"/>
</dbReference>
<evidence type="ECO:0000256" key="6">
    <source>
        <dbReference type="ARBA" id="ARBA00023136"/>
    </source>
</evidence>
<evidence type="ECO:0000256" key="1">
    <source>
        <dbReference type="ARBA" id="ARBA00004141"/>
    </source>
</evidence>
<dbReference type="InterPro" id="IPR003362">
    <property type="entry name" value="Bact_transf"/>
</dbReference>
<keyword evidence="4 7" id="KW-0812">Transmembrane</keyword>
<dbReference type="InterPro" id="IPR017475">
    <property type="entry name" value="EPS_sugar_tfrase"/>
</dbReference>
<feature type="transmembrane region" description="Helical" evidence="7">
    <location>
        <begin position="117"/>
        <end position="137"/>
    </location>
</feature>
<feature type="transmembrane region" description="Helical" evidence="7">
    <location>
        <begin position="50"/>
        <end position="70"/>
    </location>
</feature>
<name>A0A6C7E5K1_ILUCY</name>
<accession>A0A6C7E5K1</accession>
<evidence type="ECO:0000256" key="3">
    <source>
        <dbReference type="ARBA" id="ARBA00022679"/>
    </source>
</evidence>
<evidence type="ECO:0000256" key="2">
    <source>
        <dbReference type="ARBA" id="ARBA00006464"/>
    </source>
</evidence>
<dbReference type="PANTHER" id="PTHR30576">
    <property type="entry name" value="COLANIC BIOSYNTHESIS UDP-GLUCOSE LIPID CARRIER TRANSFERASE"/>
    <property type="match status" value="1"/>
</dbReference>
<keyword evidence="3 9" id="KW-0808">Transferase</keyword>
<evidence type="ECO:0000313" key="10">
    <source>
        <dbReference type="Proteomes" id="UP000011863"/>
    </source>
</evidence>
<protein>
    <submittedName>
        <fullName evidence="9">Putative undecaprenyl-phosphate glycosylphosphotransferase</fullName>
        <ecNumber evidence="9">2.7.8.-</ecNumber>
    </submittedName>
</protein>
<dbReference type="KEGG" id="aym:YM304_14290"/>
<dbReference type="PANTHER" id="PTHR30576:SF10">
    <property type="entry name" value="SLL5057 PROTEIN"/>
    <property type="match status" value="1"/>
</dbReference>
<feature type="transmembrane region" description="Helical" evidence="7">
    <location>
        <begin position="91"/>
        <end position="111"/>
    </location>
</feature>
<dbReference type="Pfam" id="PF13727">
    <property type="entry name" value="CoA_binding_3"/>
    <property type="match status" value="1"/>
</dbReference>
<comment type="subcellular location">
    <subcellularLocation>
        <location evidence="1">Membrane</location>
        <topology evidence="1">Multi-pass membrane protein</topology>
    </subcellularLocation>
</comment>
<dbReference type="Proteomes" id="UP000011863">
    <property type="component" value="Chromosome"/>
</dbReference>
<dbReference type="RefSeq" id="WP_015440990.1">
    <property type="nucleotide sequence ID" value="NC_020520.1"/>
</dbReference>
<keyword evidence="10" id="KW-1185">Reference proteome</keyword>
<evidence type="ECO:0000259" key="8">
    <source>
        <dbReference type="Pfam" id="PF02397"/>
    </source>
</evidence>
<feature type="transmembrane region" description="Helical" evidence="7">
    <location>
        <begin position="22"/>
        <end position="44"/>
    </location>
</feature>
<organism evidence="9 10">
    <name type="scientific">Ilumatobacter coccineus (strain NBRC 103263 / KCTC 29153 / YM16-304)</name>
    <dbReference type="NCBI Taxonomy" id="1313172"/>
    <lineage>
        <taxon>Bacteria</taxon>
        <taxon>Bacillati</taxon>
        <taxon>Actinomycetota</taxon>
        <taxon>Acidimicrobiia</taxon>
        <taxon>Acidimicrobiales</taxon>
        <taxon>Ilumatobacteraceae</taxon>
        <taxon>Ilumatobacter</taxon>
    </lineage>
</organism>
<evidence type="ECO:0000313" key="9">
    <source>
        <dbReference type="EMBL" id="BAN01743.1"/>
    </source>
</evidence>
<dbReference type="GO" id="GO:0016020">
    <property type="term" value="C:membrane"/>
    <property type="evidence" value="ECO:0007669"/>
    <property type="project" value="UniProtKB-SubCell"/>
</dbReference>
<gene>
    <name evidence="9" type="ORF">YM304_14290</name>
</gene>
<feature type="domain" description="Bacterial sugar transferase" evidence="8">
    <location>
        <begin position="282"/>
        <end position="469"/>
    </location>
</feature>
<evidence type="ECO:0000256" key="4">
    <source>
        <dbReference type="ARBA" id="ARBA00022692"/>
    </source>
</evidence>
<feature type="transmembrane region" description="Helical" evidence="7">
    <location>
        <begin position="287"/>
        <end position="310"/>
    </location>
</feature>
<dbReference type="AlphaFoldDB" id="A0A6C7E5K1"/>
<dbReference type="Gene3D" id="3.40.50.720">
    <property type="entry name" value="NAD(P)-binding Rossmann-like Domain"/>
    <property type="match status" value="1"/>
</dbReference>
<proteinExistence type="inferred from homology"/>
<comment type="similarity">
    <text evidence="2">Belongs to the bacterial sugar transferase family.</text>
</comment>
<dbReference type="EC" id="2.7.8.-" evidence="9"/>
<evidence type="ECO:0000256" key="5">
    <source>
        <dbReference type="ARBA" id="ARBA00022989"/>
    </source>
</evidence>
<dbReference type="NCBIfam" id="TIGR03025">
    <property type="entry name" value="EPS_sugtrans"/>
    <property type="match status" value="1"/>
</dbReference>
<evidence type="ECO:0000256" key="7">
    <source>
        <dbReference type="SAM" id="Phobius"/>
    </source>
</evidence>
<sequence>MPSATGDDAPTTLTSRQLKSRLVVADAVAMAVGVVAAFAIQAILRPVPRFVMSSHLMLVVASLPFFAVGAGFNRLYKGRANERRMEEASNILKAVGVGMSGLLLISLASQYNELSRLWVLLLAFSISTALLLERRFARSLFARMRSQGRLQRRIIIVGTDAHAIGLMHAYERNPSLGYKVVGFAGDDDLGERGGVAVLGTIDNICHVLDEHDAVGVVVSLSSVDSDEVNVLTRRLTDAGYHVALSSSLRDIDIARIRPQTLDGRTMIYVEPVMRNGWQESAKRTFDVCLALTILVVTLPIQIIAGLLIAFTSRGPVFFRQIRIGKDGELFEVLKFRTMEHNAEQRKHEFFDQNEADGPLFKIRKDPRITKVGGVLRKLSIDELPQLFCVLIGSMSMVGPRPALPSEFEQWDDSVRERLRVLPGLTGMWQVSGRSDASFETYKRLDLYYVDNWSLLHDLKICARTIGVVLTGRGAA</sequence>
<reference evidence="9 10" key="1">
    <citation type="journal article" date="2013" name="Int. J. Syst. Evol. Microbiol.">
        <title>Ilumatobacter nonamiense sp. nov. and Ilumatobacter coccineum sp. nov., isolated from seashore sand.</title>
        <authorList>
            <person name="Matsumoto A."/>
            <person name="Kasai H."/>
            <person name="Matsuo Y."/>
            <person name="Shizuri Y."/>
            <person name="Ichikawa N."/>
            <person name="Fujita N."/>
            <person name="Omura S."/>
            <person name="Takahashi Y."/>
        </authorList>
    </citation>
    <scope>NUCLEOTIDE SEQUENCE [LARGE SCALE GENOMIC DNA]</scope>
    <source>
        <strain evidence="10">NBRC 103263 / KCTC 29153 / YM16-304</strain>
    </source>
</reference>
<dbReference type="GO" id="GO:0016780">
    <property type="term" value="F:phosphotransferase activity, for other substituted phosphate groups"/>
    <property type="evidence" value="ECO:0007669"/>
    <property type="project" value="TreeGrafter"/>
</dbReference>
<keyword evidence="5 7" id="KW-1133">Transmembrane helix</keyword>
<dbReference type="Pfam" id="PF02397">
    <property type="entry name" value="Bac_transf"/>
    <property type="match status" value="1"/>
</dbReference>